<dbReference type="PANTHER" id="PTHR12558:SF13">
    <property type="entry name" value="CELL DIVISION CYCLE PROTEIN 27 HOMOLOG"/>
    <property type="match status" value="1"/>
</dbReference>
<reference evidence="2 3" key="1">
    <citation type="submission" date="2006-11" db="EMBL/GenBank/DDBJ databases">
        <authorList>
            <person name="Giovannoni S."/>
            <person name="Vergin K."/>
            <person name="Ferriera S."/>
            <person name="Johnson J."/>
            <person name="Kravitz S."/>
            <person name="Beeson K."/>
            <person name="Sutton G."/>
            <person name="Rogers Y.-H."/>
            <person name="Friedman R."/>
            <person name="Frazier M."/>
            <person name="Venter J.C."/>
        </authorList>
    </citation>
    <scope>NUCLEOTIDE SEQUENCE [LARGE SCALE GENOMIC DNA]</scope>
    <source>
        <strain evidence="2 3">HTCC2181</strain>
    </source>
</reference>
<dbReference type="Gene3D" id="1.25.40.10">
    <property type="entry name" value="Tetratricopeptide repeat domain"/>
    <property type="match status" value="2"/>
</dbReference>
<dbReference type="AlphaFoldDB" id="A0P5B6"/>
<dbReference type="PROSITE" id="PS50005">
    <property type="entry name" value="TPR"/>
    <property type="match status" value="5"/>
</dbReference>
<dbReference type="SMART" id="SM00028">
    <property type="entry name" value="TPR"/>
    <property type="match status" value="8"/>
</dbReference>
<dbReference type="Pfam" id="PF00515">
    <property type="entry name" value="TPR_1"/>
    <property type="match status" value="1"/>
</dbReference>
<dbReference type="InterPro" id="IPR011990">
    <property type="entry name" value="TPR-like_helical_dom_sf"/>
</dbReference>
<dbReference type="OrthoDB" id="9814129at2"/>
<dbReference type="InterPro" id="IPR019734">
    <property type="entry name" value="TPR_rpt"/>
</dbReference>
<feature type="repeat" description="TPR" evidence="1">
    <location>
        <begin position="104"/>
        <end position="137"/>
    </location>
</feature>
<accession>A0P5B6</accession>
<evidence type="ECO:0000256" key="1">
    <source>
        <dbReference type="PROSITE-ProRule" id="PRU00339"/>
    </source>
</evidence>
<feature type="repeat" description="TPR" evidence="1">
    <location>
        <begin position="273"/>
        <end position="306"/>
    </location>
</feature>
<comment type="caution">
    <text evidence="2">The sequence shown here is derived from an EMBL/GenBank/DDBJ whole genome shotgun (WGS) entry which is preliminary data.</text>
</comment>
<dbReference type="Pfam" id="PF13174">
    <property type="entry name" value="TPR_6"/>
    <property type="match status" value="1"/>
</dbReference>
<dbReference type="PANTHER" id="PTHR12558">
    <property type="entry name" value="CELL DIVISION CYCLE 16,23,27"/>
    <property type="match status" value="1"/>
</dbReference>
<name>A0P5B6_9PROT</name>
<gene>
    <name evidence="2" type="ORF">MB2181_01595</name>
</gene>
<feature type="repeat" description="TPR" evidence="1">
    <location>
        <begin position="36"/>
        <end position="69"/>
    </location>
</feature>
<evidence type="ECO:0000313" key="2">
    <source>
        <dbReference type="EMBL" id="EAV46726.1"/>
    </source>
</evidence>
<dbReference type="EMBL" id="AAUX01000001">
    <property type="protein sequence ID" value="EAV46726.1"/>
    <property type="molecule type" value="Genomic_DNA"/>
</dbReference>
<proteinExistence type="predicted"/>
<dbReference type="Pfam" id="PF13181">
    <property type="entry name" value="TPR_8"/>
    <property type="match status" value="3"/>
</dbReference>
<keyword evidence="1" id="KW-0802">TPR repeat</keyword>
<feature type="repeat" description="TPR" evidence="1">
    <location>
        <begin position="70"/>
        <end position="103"/>
    </location>
</feature>
<sequence>MATQFYQKGVQYHRENDLEKAVYFYKKNCESNPKHFETLFLIGTCFIQLNDTTQAILYLKKALNQRKNDRHTLMNLGAAYRKMKDFKSATQYLKECLKTNPRDPDVLNNLGATYEDQGLHSQSIKAFSQALSHDPSNETFKINRARALIAYRKLTKALSDLKQISVQSPHYFQAQYEIFNVLIKQNNFSEAIKLGESLIANSGQLDHIRINKKLIECSMMLSQIDKANLYLKKLSLNDPDYKFYQALIYQKLSRNEKAMKIYQELIRSGYRNASIYQNLGYEFASLGQHKLAQNYYTEAINIDENHIDSRINLGISQLSCGNFIEGWKNILFVHEKSGSFLELTKFLPLWDGKNNTSRVLIFFDQGLGDQIFYSQLLAKIINYKNRFTIMTDKRLITIYQKILPNNFSFLAVDQQFPIGDVFDYCCSGIGLGKLFIKSSNDLINSNQLKLTTKEPIIESSKLIGISWFSQNPVFGLEKSLSLDKLFKNLSRYRKNFNNLQYGDFSKELTEASKIYKINIDGVKSDNLNDLDQLMDAIANCHQVITIDNTTAHLAGAMGIETILLLNSNHQCHSWYWSLTDKNNHSLWYPSIEIRKAKNGQSLDQVLQTLKL</sequence>
<keyword evidence="3" id="KW-1185">Reference proteome</keyword>
<dbReference type="Gene3D" id="3.40.50.2000">
    <property type="entry name" value="Glycogen Phosphorylase B"/>
    <property type="match status" value="1"/>
</dbReference>
<organism evidence="2 3">
    <name type="scientific">Methylophilales bacterium HTCC2181</name>
    <dbReference type="NCBI Taxonomy" id="383631"/>
    <lineage>
        <taxon>Bacteria</taxon>
        <taxon>Pseudomonadati</taxon>
        <taxon>Pseudomonadota</taxon>
        <taxon>Betaproteobacteria</taxon>
        <taxon>Nitrosomonadales</taxon>
        <taxon>OM43 clade</taxon>
    </lineage>
</organism>
<dbReference type="SUPFAM" id="SSF48452">
    <property type="entry name" value="TPR-like"/>
    <property type="match status" value="1"/>
</dbReference>
<dbReference type="SUPFAM" id="SSF81901">
    <property type="entry name" value="HCP-like"/>
    <property type="match status" value="1"/>
</dbReference>
<feature type="repeat" description="TPR" evidence="1">
    <location>
        <begin position="2"/>
        <end position="35"/>
    </location>
</feature>
<dbReference type="SUPFAM" id="SSF53756">
    <property type="entry name" value="UDP-Glycosyltransferase/glycogen phosphorylase"/>
    <property type="match status" value="1"/>
</dbReference>
<dbReference type="Proteomes" id="UP000054262">
    <property type="component" value="Unassembled WGS sequence"/>
</dbReference>
<evidence type="ECO:0000313" key="3">
    <source>
        <dbReference type="Proteomes" id="UP000054262"/>
    </source>
</evidence>
<protein>
    <submittedName>
        <fullName evidence="2">TPR repeat</fullName>
    </submittedName>
</protein>